<feature type="compositionally biased region" description="Polar residues" evidence="4">
    <location>
        <begin position="1"/>
        <end position="23"/>
    </location>
</feature>
<dbReference type="GO" id="GO:0003677">
    <property type="term" value="F:DNA binding"/>
    <property type="evidence" value="ECO:0007669"/>
    <property type="project" value="UniProtKB-KW"/>
</dbReference>
<proteinExistence type="predicted"/>
<dbReference type="SUPFAM" id="SSF48008">
    <property type="entry name" value="GntR ligand-binding domain-like"/>
    <property type="match status" value="1"/>
</dbReference>
<keyword evidence="7" id="KW-1185">Reference proteome</keyword>
<comment type="caution">
    <text evidence="6">The sequence shown here is derived from an EMBL/GenBank/DDBJ whole genome shotgun (WGS) entry which is preliminary data.</text>
</comment>
<dbReference type="InterPro" id="IPR000524">
    <property type="entry name" value="Tscrpt_reg_HTH_GntR"/>
</dbReference>
<dbReference type="Gene3D" id="1.10.10.10">
    <property type="entry name" value="Winged helix-like DNA-binding domain superfamily/Winged helix DNA-binding domain"/>
    <property type="match status" value="1"/>
</dbReference>
<dbReference type="PRINTS" id="PR00035">
    <property type="entry name" value="HTHGNTR"/>
</dbReference>
<keyword evidence="2 6" id="KW-0238">DNA-binding</keyword>
<accession>A0AAE3Z9K7</accession>
<sequence>MSHATSPESEPTARTSTGRTNSPPAADRAYQHVKAGLLDGSYPDGALLSEGEIAQSLQMSRTPVREAFLQLQAEGFLRLYPKRGALVVPVNPAETQALMEARMALETFAIDKLAGQGTDMLRAVGHELTEHPACDATDLSDADMHESDRAFHAHLVSAAGNSIVADLYNTLRDRQLRITSTARTHEPPRRDTVTHQHTQLAEAIRDGDPERAKTQLREHLLHTVRALGMSGGTFLERD</sequence>
<dbReference type="Gene3D" id="1.20.120.530">
    <property type="entry name" value="GntR ligand-binding domain-like"/>
    <property type="match status" value="1"/>
</dbReference>
<dbReference type="SUPFAM" id="SSF46785">
    <property type="entry name" value="Winged helix' DNA-binding domain"/>
    <property type="match status" value="1"/>
</dbReference>
<evidence type="ECO:0000256" key="1">
    <source>
        <dbReference type="ARBA" id="ARBA00023015"/>
    </source>
</evidence>
<reference evidence="6" key="1">
    <citation type="submission" date="2023-07" db="EMBL/GenBank/DDBJ databases">
        <title>Sequencing the genomes of 1000 actinobacteria strains.</title>
        <authorList>
            <person name="Klenk H.-P."/>
        </authorList>
    </citation>
    <scope>NUCLEOTIDE SEQUENCE</scope>
    <source>
        <strain evidence="6">DSM 45977</strain>
    </source>
</reference>
<dbReference type="InterPro" id="IPR011711">
    <property type="entry name" value="GntR_C"/>
</dbReference>
<dbReference type="GO" id="GO:0003700">
    <property type="term" value="F:DNA-binding transcription factor activity"/>
    <property type="evidence" value="ECO:0007669"/>
    <property type="project" value="InterPro"/>
</dbReference>
<dbReference type="PROSITE" id="PS50949">
    <property type="entry name" value="HTH_GNTR"/>
    <property type="match status" value="1"/>
</dbReference>
<name>A0AAE3Z9K7_9ACTN</name>
<evidence type="ECO:0000313" key="7">
    <source>
        <dbReference type="Proteomes" id="UP001180845"/>
    </source>
</evidence>
<dbReference type="Pfam" id="PF07729">
    <property type="entry name" value="FCD"/>
    <property type="match status" value="1"/>
</dbReference>
<keyword evidence="1" id="KW-0805">Transcription regulation</keyword>
<dbReference type="InterPro" id="IPR008920">
    <property type="entry name" value="TF_FadR/GntR_C"/>
</dbReference>
<dbReference type="AlphaFoldDB" id="A0AAE3Z9K7"/>
<dbReference type="Pfam" id="PF00392">
    <property type="entry name" value="GntR"/>
    <property type="match status" value="1"/>
</dbReference>
<dbReference type="CDD" id="cd07377">
    <property type="entry name" value="WHTH_GntR"/>
    <property type="match status" value="1"/>
</dbReference>
<keyword evidence="3" id="KW-0804">Transcription</keyword>
<evidence type="ECO:0000313" key="6">
    <source>
        <dbReference type="EMBL" id="MDR7299835.1"/>
    </source>
</evidence>
<dbReference type="InterPro" id="IPR036388">
    <property type="entry name" value="WH-like_DNA-bd_sf"/>
</dbReference>
<feature type="region of interest" description="Disordered" evidence="4">
    <location>
        <begin position="1"/>
        <end position="26"/>
    </location>
</feature>
<gene>
    <name evidence="6" type="ORF">JOF55_000016</name>
</gene>
<protein>
    <submittedName>
        <fullName evidence="6">DNA-binding GntR family transcriptional regulator</fullName>
    </submittedName>
</protein>
<dbReference type="EMBL" id="JAVDXW010000001">
    <property type="protein sequence ID" value="MDR7299835.1"/>
    <property type="molecule type" value="Genomic_DNA"/>
</dbReference>
<dbReference type="RefSeq" id="WP_310267591.1">
    <property type="nucleotide sequence ID" value="NZ_JAVDXW010000001.1"/>
</dbReference>
<dbReference type="InterPro" id="IPR036390">
    <property type="entry name" value="WH_DNA-bd_sf"/>
</dbReference>
<organism evidence="6 7">
    <name type="scientific">Haloactinomyces albus</name>
    <dbReference type="NCBI Taxonomy" id="1352928"/>
    <lineage>
        <taxon>Bacteria</taxon>
        <taxon>Bacillati</taxon>
        <taxon>Actinomycetota</taxon>
        <taxon>Actinomycetes</taxon>
        <taxon>Actinopolysporales</taxon>
        <taxon>Actinopolysporaceae</taxon>
        <taxon>Haloactinomyces</taxon>
    </lineage>
</organism>
<dbReference type="PANTHER" id="PTHR43537">
    <property type="entry name" value="TRANSCRIPTIONAL REGULATOR, GNTR FAMILY"/>
    <property type="match status" value="1"/>
</dbReference>
<dbReference type="PANTHER" id="PTHR43537:SF24">
    <property type="entry name" value="GLUCONATE OPERON TRANSCRIPTIONAL REPRESSOR"/>
    <property type="match status" value="1"/>
</dbReference>
<evidence type="ECO:0000256" key="2">
    <source>
        <dbReference type="ARBA" id="ARBA00023125"/>
    </source>
</evidence>
<evidence type="ECO:0000256" key="4">
    <source>
        <dbReference type="SAM" id="MobiDB-lite"/>
    </source>
</evidence>
<dbReference type="Proteomes" id="UP001180845">
    <property type="component" value="Unassembled WGS sequence"/>
</dbReference>
<dbReference type="SMART" id="SM00345">
    <property type="entry name" value="HTH_GNTR"/>
    <property type="match status" value="1"/>
</dbReference>
<feature type="domain" description="HTH gntR-type" evidence="5">
    <location>
        <begin position="23"/>
        <end position="90"/>
    </location>
</feature>
<evidence type="ECO:0000259" key="5">
    <source>
        <dbReference type="PROSITE" id="PS50949"/>
    </source>
</evidence>
<dbReference type="SMART" id="SM00895">
    <property type="entry name" value="FCD"/>
    <property type="match status" value="1"/>
</dbReference>
<evidence type="ECO:0000256" key="3">
    <source>
        <dbReference type="ARBA" id="ARBA00023163"/>
    </source>
</evidence>